<reference evidence="3" key="1">
    <citation type="submission" date="2015-10" db="EMBL/GenBank/DDBJ databases">
        <title>Complete Genome Sequence of Aeromonas schubertii strain WL1483.</title>
        <authorList>
            <person name="Liu L."/>
        </authorList>
    </citation>
    <scope>NUCLEOTIDE SEQUENCE [LARGE SCALE GENOMIC DNA]</scope>
    <source>
        <strain evidence="3">WL1483</strain>
    </source>
</reference>
<dbReference type="EMBL" id="CP013067">
    <property type="protein sequence ID" value="ALP41405.1"/>
    <property type="molecule type" value="Genomic_DNA"/>
</dbReference>
<dbReference type="Proteomes" id="UP000058114">
    <property type="component" value="Chromosome"/>
</dbReference>
<protein>
    <submittedName>
        <fullName evidence="2">Uncharacterized protein</fullName>
    </submittedName>
</protein>
<proteinExistence type="predicted"/>
<name>A0A0S2SI83_9GAMM</name>
<evidence type="ECO:0000313" key="3">
    <source>
        <dbReference type="Proteomes" id="UP000058114"/>
    </source>
</evidence>
<feature type="region of interest" description="Disordered" evidence="1">
    <location>
        <begin position="76"/>
        <end position="109"/>
    </location>
</feature>
<sequence length="261" mass="26529">MGQVGGPLPPGREAIQVHPVGKQPGLVGREALGQGRAGASHQRLLALPGHGVIHPLQGAKIIATVVDDGLLPEMSGQGYCAGQGEPEQGPLQPGGSPSDLAGKPGAIDSPHPLLPMPGERQGREHLHSWGGRHRRGVRGGGTKLASDPAKIAPAGGTQADGVDPEHPIIGQEATDQMLGAGGVSPPILAEDHQLTTHARLSLVSAASGGVRSQRERITRAGLPAATTSAGRSRVTTLPAATTVPRPMRTPAITMTPVASQT</sequence>
<organism evidence="2 3">
    <name type="scientific">Aeromonas schubertii</name>
    <dbReference type="NCBI Taxonomy" id="652"/>
    <lineage>
        <taxon>Bacteria</taxon>
        <taxon>Pseudomonadati</taxon>
        <taxon>Pseudomonadota</taxon>
        <taxon>Gammaproteobacteria</taxon>
        <taxon>Aeromonadales</taxon>
        <taxon>Aeromonadaceae</taxon>
        <taxon>Aeromonas</taxon>
    </lineage>
</organism>
<gene>
    <name evidence="2" type="ORF">WL1483_1986</name>
</gene>
<reference evidence="2 3" key="2">
    <citation type="journal article" date="2016" name="Genome Announc.">
        <title>Complete Genome Sequence of the Highly Virulent Aeromonas schubertii Strain WL1483, Isolated from Diseased Snakehead Fish (Channa argus) in China.</title>
        <authorList>
            <person name="Liu L."/>
            <person name="Li N."/>
            <person name="Zhang D."/>
            <person name="Fu X."/>
            <person name="Shi C."/>
            <person name="Lin Q."/>
            <person name="Hao G."/>
        </authorList>
    </citation>
    <scope>NUCLEOTIDE SEQUENCE [LARGE SCALE GENOMIC DNA]</scope>
    <source>
        <strain evidence="2 3">WL1483</strain>
    </source>
</reference>
<feature type="region of interest" description="Disordered" evidence="1">
    <location>
        <begin position="124"/>
        <end position="146"/>
    </location>
</feature>
<evidence type="ECO:0000256" key="1">
    <source>
        <dbReference type="SAM" id="MobiDB-lite"/>
    </source>
</evidence>
<accession>A0A0S2SI83</accession>
<dbReference type="KEGG" id="asr:WL1483_1986"/>
<evidence type="ECO:0000313" key="2">
    <source>
        <dbReference type="EMBL" id="ALP41405.1"/>
    </source>
</evidence>
<feature type="compositionally biased region" description="Low complexity" evidence="1">
    <location>
        <begin position="82"/>
        <end position="98"/>
    </location>
</feature>
<dbReference type="AlphaFoldDB" id="A0A0S2SI83"/>